<reference evidence="4" key="1">
    <citation type="submission" date="2021-04" db="EMBL/GenBank/DDBJ databases">
        <title>A novel Synergistetes isolate from a pyrite-forming mixed culture.</title>
        <authorList>
            <person name="Bunk B."/>
            <person name="Sproer C."/>
            <person name="Spring S."/>
            <person name="Pester M."/>
        </authorList>
    </citation>
    <scope>NUCLEOTIDE SEQUENCE [LARGE SCALE GENOMIC DNA]</scope>
    <source>
        <strain evidence="4">J.5.4.2-T.3.5.2</strain>
    </source>
</reference>
<evidence type="ECO:0000256" key="2">
    <source>
        <dbReference type="HAMAP-Rule" id="MF_00163"/>
    </source>
</evidence>
<feature type="binding site" evidence="2">
    <location>
        <position position="88"/>
    </location>
    <ligand>
        <name>Fe cation</name>
        <dbReference type="ChEBI" id="CHEBI:24875"/>
    </ligand>
</feature>
<dbReference type="RefSeq" id="WP_274372384.1">
    <property type="nucleotide sequence ID" value="NZ_CP072943.1"/>
</dbReference>
<keyword evidence="2" id="KW-0408">Iron</keyword>
<dbReference type="InterPro" id="IPR023635">
    <property type="entry name" value="Peptide_deformylase"/>
</dbReference>
<accession>A0A9Q7EUG1</accession>
<dbReference type="AlphaFoldDB" id="A0A9Q7EUG1"/>
<keyword evidence="2 3" id="KW-0378">Hydrolase</keyword>
<comment type="similarity">
    <text evidence="1 2">Belongs to the polypeptide deformylase family.</text>
</comment>
<sequence length="162" mass="18151">MSENKLRIYPDPVLREANEEISLFDEAFRSFVEEMKALMYAYDGLGLAAPQIGVNRSVAVVAYEGREYVLVNPRITAASGSQSDEEGCLSFPGLFEKVLRPETITVEALDEKGGRQVIEAKGLLARAFAHEIDHLNGVLLIDHLTPLRRTFAKKKFRRLQEA</sequence>
<dbReference type="PIRSF" id="PIRSF004749">
    <property type="entry name" value="Pep_def"/>
    <property type="match status" value="1"/>
</dbReference>
<feature type="binding site" evidence="2">
    <location>
        <position position="134"/>
    </location>
    <ligand>
        <name>Fe cation</name>
        <dbReference type="ChEBI" id="CHEBI:24875"/>
    </ligand>
</feature>
<name>A0A9Q7EUG1_9BACT</name>
<dbReference type="CDD" id="cd00487">
    <property type="entry name" value="Pep_deformylase"/>
    <property type="match status" value="1"/>
</dbReference>
<organism evidence="3 4">
    <name type="scientific">Aminithiophilus ramosus</name>
    <dbReference type="NCBI Taxonomy" id="3029084"/>
    <lineage>
        <taxon>Bacteria</taxon>
        <taxon>Thermotogati</taxon>
        <taxon>Synergistota</taxon>
        <taxon>Synergistia</taxon>
        <taxon>Synergistales</taxon>
        <taxon>Aminithiophilaceae</taxon>
        <taxon>Aminithiophilus</taxon>
    </lineage>
</organism>
<dbReference type="Pfam" id="PF01327">
    <property type="entry name" value="Pep_deformylase"/>
    <property type="match status" value="1"/>
</dbReference>
<dbReference type="EC" id="3.5.1.88" evidence="2"/>
<evidence type="ECO:0000313" key="3">
    <source>
        <dbReference type="EMBL" id="QTX31239.1"/>
    </source>
</evidence>
<dbReference type="SUPFAM" id="SSF56420">
    <property type="entry name" value="Peptide deformylase"/>
    <property type="match status" value="1"/>
</dbReference>
<comment type="cofactor">
    <cofactor evidence="2">
        <name>Fe(2+)</name>
        <dbReference type="ChEBI" id="CHEBI:29033"/>
    </cofactor>
    <text evidence="2">Binds 1 Fe(2+) ion.</text>
</comment>
<dbReference type="EMBL" id="CP072943">
    <property type="protein sequence ID" value="QTX31239.1"/>
    <property type="molecule type" value="Genomic_DNA"/>
</dbReference>
<evidence type="ECO:0000256" key="1">
    <source>
        <dbReference type="ARBA" id="ARBA00010759"/>
    </source>
</evidence>
<protein>
    <recommendedName>
        <fullName evidence="2">Peptide deformylase</fullName>
        <shortName evidence="2">PDF</shortName>
        <ecNumber evidence="2">3.5.1.88</ecNumber>
    </recommendedName>
    <alternativeName>
        <fullName evidence="2">Polypeptide deformylase</fullName>
    </alternativeName>
</protein>
<feature type="binding site" evidence="2">
    <location>
        <position position="130"/>
    </location>
    <ligand>
        <name>Fe cation</name>
        <dbReference type="ChEBI" id="CHEBI:24875"/>
    </ligand>
</feature>
<dbReference type="GO" id="GO:0046872">
    <property type="term" value="F:metal ion binding"/>
    <property type="evidence" value="ECO:0007669"/>
    <property type="project" value="UniProtKB-KW"/>
</dbReference>
<feature type="active site" evidence="2">
    <location>
        <position position="131"/>
    </location>
</feature>
<keyword evidence="2" id="KW-0479">Metal-binding</keyword>
<dbReference type="PANTHER" id="PTHR10458:SF22">
    <property type="entry name" value="PEPTIDE DEFORMYLASE"/>
    <property type="match status" value="1"/>
</dbReference>
<dbReference type="NCBIfam" id="NF001159">
    <property type="entry name" value="PRK00150.1-3"/>
    <property type="match status" value="1"/>
</dbReference>
<dbReference type="PANTHER" id="PTHR10458">
    <property type="entry name" value="PEPTIDE DEFORMYLASE"/>
    <property type="match status" value="1"/>
</dbReference>
<proteinExistence type="inferred from homology"/>
<dbReference type="PRINTS" id="PR01576">
    <property type="entry name" value="PDEFORMYLASE"/>
</dbReference>
<comment type="catalytic activity">
    <reaction evidence="2">
        <text>N-terminal N-formyl-L-methionyl-[peptide] + H2O = N-terminal L-methionyl-[peptide] + formate</text>
        <dbReference type="Rhea" id="RHEA:24420"/>
        <dbReference type="Rhea" id="RHEA-COMP:10639"/>
        <dbReference type="Rhea" id="RHEA-COMP:10640"/>
        <dbReference type="ChEBI" id="CHEBI:15377"/>
        <dbReference type="ChEBI" id="CHEBI:15740"/>
        <dbReference type="ChEBI" id="CHEBI:49298"/>
        <dbReference type="ChEBI" id="CHEBI:64731"/>
        <dbReference type="EC" id="3.5.1.88"/>
    </reaction>
</comment>
<dbReference type="NCBIfam" id="TIGR00079">
    <property type="entry name" value="pept_deformyl"/>
    <property type="match status" value="1"/>
</dbReference>
<dbReference type="HAMAP" id="MF_00163">
    <property type="entry name" value="Pep_deformylase"/>
    <property type="match status" value="1"/>
</dbReference>
<dbReference type="KEGG" id="aram:KAR29_07455"/>
<dbReference type="Gene3D" id="3.90.45.10">
    <property type="entry name" value="Peptide deformylase"/>
    <property type="match status" value="1"/>
</dbReference>
<comment type="function">
    <text evidence="2">Removes the formyl group from the N-terminal Met of newly synthesized proteins. Requires at least a dipeptide for an efficient rate of reaction. N-terminal L-methionine is a prerequisite for activity but the enzyme has broad specificity at other positions.</text>
</comment>
<evidence type="ECO:0000313" key="4">
    <source>
        <dbReference type="Proteomes" id="UP000671879"/>
    </source>
</evidence>
<dbReference type="GO" id="GO:0042586">
    <property type="term" value="F:peptide deformylase activity"/>
    <property type="evidence" value="ECO:0007669"/>
    <property type="project" value="UniProtKB-UniRule"/>
</dbReference>
<gene>
    <name evidence="2 3" type="primary">def</name>
    <name evidence="3" type="ORF">KAR29_07455</name>
</gene>
<keyword evidence="2" id="KW-0648">Protein biosynthesis</keyword>
<dbReference type="Proteomes" id="UP000671879">
    <property type="component" value="Chromosome"/>
</dbReference>
<dbReference type="InterPro" id="IPR036821">
    <property type="entry name" value="Peptide_deformylase_sf"/>
</dbReference>
<dbReference type="GO" id="GO:0006412">
    <property type="term" value="P:translation"/>
    <property type="evidence" value="ECO:0007669"/>
    <property type="project" value="UniProtKB-UniRule"/>
</dbReference>
<keyword evidence="4" id="KW-1185">Reference proteome</keyword>